<evidence type="ECO:0000256" key="7">
    <source>
        <dbReference type="SAM" id="MobiDB-lite"/>
    </source>
</evidence>
<reference evidence="10 11" key="1">
    <citation type="submission" date="2015-09" db="EMBL/GenBank/DDBJ databases">
        <title>Draft genome sequence of Kouleothrix aurantiaca JCM 19913.</title>
        <authorList>
            <person name="Hemp J."/>
        </authorList>
    </citation>
    <scope>NUCLEOTIDE SEQUENCE [LARGE SCALE GENOMIC DNA]</scope>
    <source>
        <strain evidence="10 11">COM-B</strain>
    </source>
</reference>
<keyword evidence="1 6" id="KW-0597">Phosphoprotein</keyword>
<dbReference type="FunFam" id="3.40.50.2300:FF:000001">
    <property type="entry name" value="DNA-binding response regulator PhoB"/>
    <property type="match status" value="1"/>
</dbReference>
<keyword evidence="5" id="KW-0804">Transcription</keyword>
<feature type="transmembrane region" description="Helical" evidence="8">
    <location>
        <begin position="245"/>
        <end position="264"/>
    </location>
</feature>
<keyword evidence="8" id="KW-0472">Membrane</keyword>
<feature type="domain" description="Response regulatory" evidence="9">
    <location>
        <begin position="4"/>
        <end position="117"/>
    </location>
</feature>
<feature type="compositionally biased region" description="Pro residues" evidence="7">
    <location>
        <begin position="132"/>
        <end position="144"/>
    </location>
</feature>
<dbReference type="GO" id="GO:0005829">
    <property type="term" value="C:cytosol"/>
    <property type="evidence" value="ECO:0007669"/>
    <property type="project" value="TreeGrafter"/>
</dbReference>
<dbReference type="Gene3D" id="3.40.50.2300">
    <property type="match status" value="1"/>
</dbReference>
<dbReference type="InterPro" id="IPR039420">
    <property type="entry name" value="WalR-like"/>
</dbReference>
<dbReference type="AlphaFoldDB" id="A0A0P9FBE7"/>
<evidence type="ECO:0000256" key="4">
    <source>
        <dbReference type="ARBA" id="ARBA00023125"/>
    </source>
</evidence>
<dbReference type="GO" id="GO:0000976">
    <property type="term" value="F:transcription cis-regulatory region binding"/>
    <property type="evidence" value="ECO:0007669"/>
    <property type="project" value="TreeGrafter"/>
</dbReference>
<dbReference type="PROSITE" id="PS50110">
    <property type="entry name" value="RESPONSE_REGULATORY"/>
    <property type="match status" value="1"/>
</dbReference>
<proteinExistence type="predicted"/>
<keyword evidence="4" id="KW-0238">DNA-binding</keyword>
<dbReference type="Gene3D" id="1.10.260.40">
    <property type="entry name" value="lambda repressor-like DNA-binding domains"/>
    <property type="match status" value="1"/>
</dbReference>
<evidence type="ECO:0000256" key="3">
    <source>
        <dbReference type="ARBA" id="ARBA00023015"/>
    </source>
</evidence>
<gene>
    <name evidence="10" type="ORF">SE17_30020</name>
</gene>
<dbReference type="PANTHER" id="PTHR48111:SF40">
    <property type="entry name" value="PHOSPHATE REGULON TRANSCRIPTIONAL REGULATORY PROTEIN PHOB"/>
    <property type="match status" value="1"/>
</dbReference>
<dbReference type="GO" id="GO:0006355">
    <property type="term" value="P:regulation of DNA-templated transcription"/>
    <property type="evidence" value="ECO:0007669"/>
    <property type="project" value="TreeGrafter"/>
</dbReference>
<protein>
    <recommendedName>
        <fullName evidence="9">Response regulatory domain-containing protein</fullName>
    </recommendedName>
</protein>
<keyword evidence="2" id="KW-0902">Two-component regulatory system</keyword>
<dbReference type="SMART" id="SM00448">
    <property type="entry name" value="REC"/>
    <property type="match status" value="1"/>
</dbReference>
<dbReference type="EMBL" id="LJCR01001684">
    <property type="protein sequence ID" value="KPV49900.1"/>
    <property type="molecule type" value="Genomic_DNA"/>
</dbReference>
<dbReference type="InterPro" id="IPR001789">
    <property type="entry name" value="Sig_transdc_resp-reg_receiver"/>
</dbReference>
<dbReference type="PANTHER" id="PTHR48111">
    <property type="entry name" value="REGULATOR OF RPOS"/>
    <property type="match status" value="1"/>
</dbReference>
<evidence type="ECO:0000256" key="2">
    <source>
        <dbReference type="ARBA" id="ARBA00023012"/>
    </source>
</evidence>
<keyword evidence="11" id="KW-1185">Reference proteome</keyword>
<feature type="modified residue" description="4-aspartylphosphate" evidence="6">
    <location>
        <position position="53"/>
    </location>
</feature>
<dbReference type="SUPFAM" id="SSF52172">
    <property type="entry name" value="CheY-like"/>
    <property type="match status" value="1"/>
</dbReference>
<dbReference type="Pfam" id="PF00072">
    <property type="entry name" value="Response_reg"/>
    <property type="match status" value="1"/>
</dbReference>
<comment type="caution">
    <text evidence="10">The sequence shown here is derived from an EMBL/GenBank/DDBJ whole genome shotgun (WGS) entry which is preliminary data.</text>
</comment>
<keyword evidence="8" id="KW-0812">Transmembrane</keyword>
<evidence type="ECO:0000313" key="10">
    <source>
        <dbReference type="EMBL" id="KPV49900.1"/>
    </source>
</evidence>
<evidence type="ECO:0000256" key="8">
    <source>
        <dbReference type="SAM" id="Phobius"/>
    </source>
</evidence>
<dbReference type="Gene3D" id="6.10.250.690">
    <property type="match status" value="1"/>
</dbReference>
<keyword evidence="3" id="KW-0805">Transcription regulation</keyword>
<accession>A0A0P9FBE7</accession>
<evidence type="ECO:0000256" key="5">
    <source>
        <dbReference type="ARBA" id="ARBA00023163"/>
    </source>
</evidence>
<evidence type="ECO:0000256" key="1">
    <source>
        <dbReference type="ARBA" id="ARBA00022553"/>
    </source>
</evidence>
<organism evidence="10 11">
    <name type="scientific">Kouleothrix aurantiaca</name>
    <dbReference type="NCBI Taxonomy" id="186479"/>
    <lineage>
        <taxon>Bacteria</taxon>
        <taxon>Bacillati</taxon>
        <taxon>Chloroflexota</taxon>
        <taxon>Chloroflexia</taxon>
        <taxon>Chloroflexales</taxon>
        <taxon>Roseiflexineae</taxon>
        <taxon>Roseiflexaceae</taxon>
        <taxon>Kouleothrix</taxon>
    </lineage>
</organism>
<dbReference type="GO" id="GO:0032993">
    <property type="term" value="C:protein-DNA complex"/>
    <property type="evidence" value="ECO:0007669"/>
    <property type="project" value="TreeGrafter"/>
</dbReference>
<dbReference type="GO" id="GO:0000156">
    <property type="term" value="F:phosphorelay response regulator activity"/>
    <property type="evidence" value="ECO:0007669"/>
    <property type="project" value="TreeGrafter"/>
</dbReference>
<dbReference type="InterPro" id="IPR011006">
    <property type="entry name" value="CheY-like_superfamily"/>
</dbReference>
<dbReference type="CDD" id="cd17574">
    <property type="entry name" value="REC_OmpR"/>
    <property type="match status" value="1"/>
</dbReference>
<feature type="compositionally biased region" description="Low complexity" evidence="7">
    <location>
        <begin position="120"/>
        <end position="131"/>
    </location>
</feature>
<evidence type="ECO:0000256" key="6">
    <source>
        <dbReference type="PROSITE-ProRule" id="PRU00169"/>
    </source>
</evidence>
<keyword evidence="8" id="KW-1133">Transmembrane helix</keyword>
<dbReference type="Proteomes" id="UP000050509">
    <property type="component" value="Unassembled WGS sequence"/>
</dbReference>
<feature type="region of interest" description="Disordered" evidence="7">
    <location>
        <begin position="120"/>
        <end position="144"/>
    </location>
</feature>
<name>A0A0P9FBE7_9CHLR</name>
<evidence type="ECO:0000313" key="11">
    <source>
        <dbReference type="Proteomes" id="UP000050509"/>
    </source>
</evidence>
<sequence>MAPHILVVDDEPAIGKLLLYQLSGFGYRVTYLQNGLLALQRFMLDRPDLVILDVMMPQISGWEVCRQIRSCSSVPIVMLTAKSADADVVYGLTAGADDYLTKPFSMAQLHARIEAVLRRSSTSPAPASGAPRPEPLPAAPVAPPPAALGEGAAAPVSAPVAQPLPAARSGIQVQSARLANGITLHQAERDCKIRWEFLQAIERENWEYIPRRELRRTLATYGGYLHLDLAPLYGQAQAHLRPYAIARYAIVAMLVVAVMCGLYFL</sequence>
<dbReference type="Pfam" id="PF13413">
    <property type="entry name" value="HTH_25"/>
    <property type="match status" value="1"/>
</dbReference>
<dbReference type="InterPro" id="IPR010982">
    <property type="entry name" value="Lambda_DNA-bd_dom_sf"/>
</dbReference>
<evidence type="ECO:0000259" key="9">
    <source>
        <dbReference type="PROSITE" id="PS50110"/>
    </source>
</evidence>